<gene>
    <name evidence="8" type="ORF">F3Y22_tig00012104pilonHSYRG00021</name>
</gene>
<dbReference type="AlphaFoldDB" id="A0A6A3C6X8"/>
<evidence type="ECO:0000313" key="9">
    <source>
        <dbReference type="Proteomes" id="UP000436088"/>
    </source>
</evidence>
<sequence length="376" mass="42083">MAVNLTRSKHGSLANPSLLRLFSTSSNGPNNGNAAANGDYSADNPSSVSSYFGNAGANQQQQKQRPGIATSKPVFTSASFNEIRKNLSEYRRSSAVPPAESSPTHSKSPPLFSFQESYRKNFLAKRGESNESSDGLAPSGKVSFDFIKNSLKQMKPDPGANNVGRKQGSSLSLSEYKNTLRLNPSDDKRVSTTEFVKTYGYEELGQKLNQLRPPKKEGEGGFSLQELKERLMKLREIEEKEDEARNSGLSFHDLKESLRTLKMSEDEKRKNVHHNMSSGEKMKIELAKVRDEFKMSESDCGSARVQVATLTTKIKHLSSVLHKKDKHSRKGLLAMVQKRKKLLKYLRRTDWDSYCLTLSKLGLRDTADSKNLNRVR</sequence>
<dbReference type="PANTHER" id="PTHR47546">
    <property type="entry name" value="S15/NS1, RNA-BINDING PROTEIN"/>
    <property type="match status" value="1"/>
</dbReference>
<dbReference type="InterPro" id="IPR005290">
    <property type="entry name" value="Ribosomal_uS15_bac-type"/>
</dbReference>
<evidence type="ECO:0000256" key="6">
    <source>
        <dbReference type="ARBA" id="ARBA00035484"/>
    </source>
</evidence>
<comment type="caution">
    <text evidence="8">The sequence shown here is derived from an EMBL/GenBank/DDBJ whole genome shotgun (WGS) entry which is preliminary data.</text>
</comment>
<protein>
    <recommendedName>
        <fullName evidence="5">Small ribosomal subunit protein uS15c</fullName>
    </recommendedName>
    <alternativeName>
        <fullName evidence="6">30S ribosomal protein S15, chloroplastic</fullName>
    </alternativeName>
</protein>
<feature type="region of interest" description="Disordered" evidence="7">
    <location>
        <begin position="21"/>
        <end position="74"/>
    </location>
</feature>
<evidence type="ECO:0000256" key="4">
    <source>
        <dbReference type="ARBA" id="ARBA00023274"/>
    </source>
</evidence>
<evidence type="ECO:0000256" key="1">
    <source>
        <dbReference type="ARBA" id="ARBA00008434"/>
    </source>
</evidence>
<dbReference type="GO" id="GO:0006412">
    <property type="term" value="P:translation"/>
    <property type="evidence" value="ECO:0007669"/>
    <property type="project" value="InterPro"/>
</dbReference>
<dbReference type="PANTHER" id="PTHR47546:SF3">
    <property type="entry name" value="30S RIBOSOMAL PROTEIN S15, CHLOROPLASTIC"/>
    <property type="match status" value="1"/>
</dbReference>
<comment type="subunit">
    <text evidence="2">Part of the 30S ribosomal subunit.</text>
</comment>
<feature type="compositionally biased region" description="Low complexity" evidence="7">
    <location>
        <begin position="27"/>
        <end position="38"/>
    </location>
</feature>
<evidence type="ECO:0000256" key="7">
    <source>
        <dbReference type="SAM" id="MobiDB-lite"/>
    </source>
</evidence>
<comment type="similarity">
    <text evidence="1">Belongs to the universal ribosomal protein uS15 family.</text>
</comment>
<dbReference type="Proteomes" id="UP000436088">
    <property type="component" value="Unassembled WGS sequence"/>
</dbReference>
<keyword evidence="4" id="KW-0687">Ribonucleoprotein</keyword>
<dbReference type="SMART" id="SM01387">
    <property type="entry name" value="Ribosomal_S15"/>
    <property type="match status" value="1"/>
</dbReference>
<dbReference type="GO" id="GO:1990904">
    <property type="term" value="C:ribonucleoprotein complex"/>
    <property type="evidence" value="ECO:0007669"/>
    <property type="project" value="UniProtKB-KW"/>
</dbReference>
<dbReference type="HAMAP" id="MF_01343_B">
    <property type="entry name" value="Ribosomal_uS15_B"/>
    <property type="match status" value="1"/>
</dbReference>
<keyword evidence="3 8" id="KW-0689">Ribosomal protein</keyword>
<dbReference type="GO" id="GO:0005737">
    <property type="term" value="C:cytoplasm"/>
    <property type="evidence" value="ECO:0007669"/>
    <property type="project" value="UniProtKB-ARBA"/>
</dbReference>
<evidence type="ECO:0000256" key="2">
    <source>
        <dbReference type="ARBA" id="ARBA00011458"/>
    </source>
</evidence>
<keyword evidence="9" id="KW-1185">Reference proteome</keyword>
<dbReference type="Gene3D" id="6.10.250.3130">
    <property type="match status" value="1"/>
</dbReference>
<evidence type="ECO:0000256" key="3">
    <source>
        <dbReference type="ARBA" id="ARBA00022980"/>
    </source>
</evidence>
<evidence type="ECO:0000256" key="5">
    <source>
        <dbReference type="ARBA" id="ARBA00035250"/>
    </source>
</evidence>
<dbReference type="GO" id="GO:0005840">
    <property type="term" value="C:ribosome"/>
    <property type="evidence" value="ECO:0007669"/>
    <property type="project" value="UniProtKB-KW"/>
</dbReference>
<dbReference type="EMBL" id="VEPZ02000514">
    <property type="protein sequence ID" value="KAE8723631.1"/>
    <property type="molecule type" value="Genomic_DNA"/>
</dbReference>
<accession>A0A6A3C6X8</accession>
<reference evidence="8" key="1">
    <citation type="submission" date="2019-09" db="EMBL/GenBank/DDBJ databases">
        <title>Draft genome information of white flower Hibiscus syriacus.</title>
        <authorList>
            <person name="Kim Y.-M."/>
        </authorList>
    </citation>
    <scope>NUCLEOTIDE SEQUENCE [LARGE SCALE GENOMIC DNA]</scope>
    <source>
        <strain evidence="8">YM2019G1</strain>
    </source>
</reference>
<feature type="compositionally biased region" description="Polar residues" evidence="7">
    <location>
        <begin position="43"/>
        <end position="58"/>
    </location>
</feature>
<proteinExistence type="inferred from homology"/>
<dbReference type="InterPro" id="IPR000589">
    <property type="entry name" value="Ribosomal_uS15"/>
</dbReference>
<name>A0A6A3C6X8_HIBSY</name>
<dbReference type="Gene3D" id="1.10.287.10">
    <property type="entry name" value="S15/NS1, RNA-binding"/>
    <property type="match status" value="1"/>
</dbReference>
<dbReference type="GO" id="GO:0003735">
    <property type="term" value="F:structural constituent of ribosome"/>
    <property type="evidence" value="ECO:0007669"/>
    <property type="project" value="InterPro"/>
</dbReference>
<evidence type="ECO:0000313" key="8">
    <source>
        <dbReference type="EMBL" id="KAE8723631.1"/>
    </source>
</evidence>
<dbReference type="SUPFAM" id="SSF47060">
    <property type="entry name" value="S15/NS1 RNA-binding domain"/>
    <property type="match status" value="1"/>
</dbReference>
<dbReference type="NCBIfam" id="TIGR00952">
    <property type="entry name" value="S15_bact"/>
    <property type="match status" value="1"/>
</dbReference>
<feature type="region of interest" description="Disordered" evidence="7">
    <location>
        <begin position="91"/>
        <end position="113"/>
    </location>
</feature>
<dbReference type="InterPro" id="IPR009068">
    <property type="entry name" value="uS15_NS1_RNA-bd_sf"/>
</dbReference>
<organism evidence="8 9">
    <name type="scientific">Hibiscus syriacus</name>
    <name type="common">Rose of Sharon</name>
    <dbReference type="NCBI Taxonomy" id="106335"/>
    <lineage>
        <taxon>Eukaryota</taxon>
        <taxon>Viridiplantae</taxon>
        <taxon>Streptophyta</taxon>
        <taxon>Embryophyta</taxon>
        <taxon>Tracheophyta</taxon>
        <taxon>Spermatophyta</taxon>
        <taxon>Magnoliopsida</taxon>
        <taxon>eudicotyledons</taxon>
        <taxon>Gunneridae</taxon>
        <taxon>Pentapetalae</taxon>
        <taxon>rosids</taxon>
        <taxon>malvids</taxon>
        <taxon>Malvales</taxon>
        <taxon>Malvaceae</taxon>
        <taxon>Malvoideae</taxon>
        <taxon>Hibiscus</taxon>
    </lineage>
</organism>
<dbReference type="Pfam" id="PF00312">
    <property type="entry name" value="Ribosomal_S15"/>
    <property type="match status" value="1"/>
</dbReference>
<dbReference type="CDD" id="cd00353">
    <property type="entry name" value="Ribosomal_S15p_S13e"/>
    <property type="match status" value="1"/>
</dbReference>